<dbReference type="InterPro" id="IPR027640">
    <property type="entry name" value="Kinesin-like_fam"/>
</dbReference>
<keyword evidence="13 17" id="KW-0505">Motor protein</keyword>
<dbReference type="GO" id="GO:0007052">
    <property type="term" value="P:mitotic spindle organization"/>
    <property type="evidence" value="ECO:0007669"/>
    <property type="project" value="TreeGrafter"/>
</dbReference>
<keyword evidence="5" id="KW-0493">Microtubule</keyword>
<dbReference type="CDD" id="cd01372">
    <property type="entry name" value="KISc_KIF4"/>
    <property type="match status" value="1"/>
</dbReference>
<dbReference type="InterPro" id="IPR036961">
    <property type="entry name" value="Kinesin_motor_dom_sf"/>
</dbReference>
<evidence type="ECO:0000256" key="12">
    <source>
        <dbReference type="ARBA" id="ARBA00023125"/>
    </source>
</evidence>
<dbReference type="FunFam" id="3.40.850.10:FF:000038">
    <property type="entry name" value="chromosome-associated kinesin KIF4A"/>
    <property type="match status" value="1"/>
</dbReference>
<keyword evidence="7 17" id="KW-0547">Nucleotide-binding</keyword>
<evidence type="ECO:0000256" key="17">
    <source>
        <dbReference type="PROSITE-ProRule" id="PRU00283"/>
    </source>
</evidence>
<gene>
    <name evidence="21" type="primary">LOC106120294</name>
</gene>
<evidence type="ECO:0000256" key="1">
    <source>
        <dbReference type="ARBA" id="ARBA00001966"/>
    </source>
</evidence>
<feature type="region of interest" description="Disordered" evidence="19">
    <location>
        <begin position="1079"/>
        <end position="1107"/>
    </location>
</feature>
<feature type="region of interest" description="Disordered" evidence="19">
    <location>
        <begin position="956"/>
        <end position="1015"/>
    </location>
</feature>
<organism evidence="21">
    <name type="scientific">Papilio xuthus</name>
    <name type="common">Asian swallowtail butterfly</name>
    <dbReference type="NCBI Taxonomy" id="66420"/>
    <lineage>
        <taxon>Eukaryota</taxon>
        <taxon>Metazoa</taxon>
        <taxon>Ecdysozoa</taxon>
        <taxon>Arthropoda</taxon>
        <taxon>Hexapoda</taxon>
        <taxon>Insecta</taxon>
        <taxon>Pterygota</taxon>
        <taxon>Neoptera</taxon>
        <taxon>Endopterygota</taxon>
        <taxon>Lepidoptera</taxon>
        <taxon>Glossata</taxon>
        <taxon>Ditrysia</taxon>
        <taxon>Papilionoidea</taxon>
        <taxon>Papilionidae</taxon>
        <taxon>Papilioninae</taxon>
        <taxon>Papilio</taxon>
    </lineage>
</organism>
<dbReference type="GeneID" id="106120294"/>
<dbReference type="InterPro" id="IPR019821">
    <property type="entry name" value="Kinesin_motor_CS"/>
</dbReference>
<dbReference type="GO" id="GO:0008017">
    <property type="term" value="F:microtubule binding"/>
    <property type="evidence" value="ECO:0007669"/>
    <property type="project" value="InterPro"/>
</dbReference>
<feature type="domain" description="Kinesin motor" evidence="20">
    <location>
        <begin position="13"/>
        <end position="341"/>
    </location>
</feature>
<dbReference type="SMART" id="SM01114">
    <property type="entry name" value="CXC"/>
    <property type="match status" value="1"/>
</dbReference>
<dbReference type="Gene3D" id="3.40.850.10">
    <property type="entry name" value="Kinesin motor domain"/>
    <property type="match status" value="1"/>
</dbReference>
<evidence type="ECO:0000256" key="3">
    <source>
        <dbReference type="ARBA" id="ARBA00004245"/>
    </source>
</evidence>
<evidence type="ECO:0000256" key="11">
    <source>
        <dbReference type="ARBA" id="ARBA00023054"/>
    </source>
</evidence>
<dbReference type="GO" id="GO:0005874">
    <property type="term" value="C:microtubule"/>
    <property type="evidence" value="ECO:0007669"/>
    <property type="project" value="UniProtKB-KW"/>
</dbReference>
<dbReference type="InterPro" id="IPR001752">
    <property type="entry name" value="Kinesin_motor_dom"/>
</dbReference>
<evidence type="ECO:0000256" key="10">
    <source>
        <dbReference type="ARBA" id="ARBA00023014"/>
    </source>
</evidence>
<dbReference type="PROSITE" id="PS00411">
    <property type="entry name" value="KINESIN_MOTOR_1"/>
    <property type="match status" value="1"/>
</dbReference>
<dbReference type="GO" id="GO:0005829">
    <property type="term" value="C:cytosol"/>
    <property type="evidence" value="ECO:0007669"/>
    <property type="project" value="UniProtKB-ARBA"/>
</dbReference>
<dbReference type="GO" id="GO:0005634">
    <property type="term" value="C:nucleus"/>
    <property type="evidence" value="ECO:0007669"/>
    <property type="project" value="UniProtKB-SubCell"/>
</dbReference>
<dbReference type="PANTHER" id="PTHR47969:SF15">
    <property type="entry name" value="CHROMOSOME-ASSOCIATED KINESIN KIF4A-RELATED"/>
    <property type="match status" value="1"/>
</dbReference>
<comment type="cofactor">
    <cofactor evidence="1">
        <name>[4Fe-4S] cluster</name>
        <dbReference type="ChEBI" id="CHEBI:49883"/>
    </cofactor>
</comment>
<comment type="cofactor">
    <cofactor evidence="16">
        <name>[2Fe-2S] cluster</name>
        <dbReference type="ChEBI" id="CHEBI:190135"/>
    </cofactor>
</comment>
<evidence type="ECO:0000256" key="13">
    <source>
        <dbReference type="ARBA" id="ARBA00023175"/>
    </source>
</evidence>
<evidence type="ECO:0000256" key="6">
    <source>
        <dbReference type="ARBA" id="ARBA00022723"/>
    </source>
</evidence>
<dbReference type="GO" id="GO:0005524">
    <property type="term" value="F:ATP binding"/>
    <property type="evidence" value="ECO:0007669"/>
    <property type="project" value="UniProtKB-UniRule"/>
</dbReference>
<proteinExistence type="inferred from homology"/>
<dbReference type="PANTHER" id="PTHR47969">
    <property type="entry name" value="CHROMOSOME-ASSOCIATED KINESIN KIF4A-RELATED"/>
    <property type="match status" value="1"/>
</dbReference>
<dbReference type="InterPro" id="IPR027417">
    <property type="entry name" value="P-loop_NTPase"/>
</dbReference>
<keyword evidence="9" id="KW-0408">Iron</keyword>
<evidence type="ECO:0000256" key="15">
    <source>
        <dbReference type="ARBA" id="ARBA00023242"/>
    </source>
</evidence>
<dbReference type="GO" id="GO:0003677">
    <property type="term" value="F:DNA binding"/>
    <property type="evidence" value="ECO:0007669"/>
    <property type="project" value="UniProtKB-KW"/>
</dbReference>
<comment type="subcellular location">
    <subcellularLocation>
        <location evidence="3">Cytoplasm</location>
        <location evidence="3">Cytoskeleton</location>
    </subcellularLocation>
    <subcellularLocation>
        <location evidence="2">Nucleus</location>
    </subcellularLocation>
</comment>
<evidence type="ECO:0000256" key="5">
    <source>
        <dbReference type="ARBA" id="ARBA00022701"/>
    </source>
</evidence>
<dbReference type="GO" id="GO:0051536">
    <property type="term" value="F:iron-sulfur cluster binding"/>
    <property type="evidence" value="ECO:0007669"/>
    <property type="project" value="UniProtKB-KW"/>
</dbReference>
<evidence type="ECO:0000256" key="9">
    <source>
        <dbReference type="ARBA" id="ARBA00023004"/>
    </source>
</evidence>
<evidence type="ECO:0000256" key="14">
    <source>
        <dbReference type="ARBA" id="ARBA00023212"/>
    </source>
</evidence>
<dbReference type="RefSeq" id="XP_013171056.1">
    <property type="nucleotide sequence ID" value="XM_013315602.1"/>
</dbReference>
<evidence type="ECO:0000259" key="20">
    <source>
        <dbReference type="PROSITE" id="PS50067"/>
    </source>
</evidence>
<evidence type="ECO:0000256" key="7">
    <source>
        <dbReference type="ARBA" id="ARBA00022741"/>
    </source>
</evidence>
<dbReference type="GO" id="GO:0051231">
    <property type="term" value="P:spindle elongation"/>
    <property type="evidence" value="ECO:0007669"/>
    <property type="project" value="TreeGrafter"/>
</dbReference>
<sequence>MENGESHRDTIDTVQVALRIRPLMQQEIERGCDECIDVVAGEPQVQIKDLAFTYNYVFPQHITQQEFYDTAVKGLIRKLFQGYNVTILAYGQTGSGKTYTMGTNYSGSEGDSTNLGVIPQAVADIFDFIDVNENKFTFKVTVSFMELYQEQCYDLLSGKERGHSVIDIREDINKGVHLPGITELPVTSTAETMMVLEKGSIGRVTGSTAMNQASSRSHAVFTIVVAKESKTDKNLATTSKFHFVDLAGSERIKKTKASGERLREGVKINQGLLALGNVISALGDGTNRSFISYRDSKLTRLLQDSLGGNSLTMMVACVSPADYNLDETVSTLRYADRARRIRNKPVINQDAKAAEIIRLNNLVNELRLQLVGKLPTVSENSNEQLKEELEMEKAKYADLLKKHKQMTEHLTNILIENTNLCEKALLAEAAKDKIERKLNELTEQCNQTIDNLSTTDNVPDEDCKNSVVEYLKDIKSRLEDLQSVNMKTNEELIDHEIKLSYIKEENDSEKVDDGIPLNEDQAVMEEQKRAMGQVALNQELQELNSAMAIKASVVQAILASNKDIIESHNNLKENEEKIAHLEKERDELMQQLKQTKSKDPSHEERRTKVSALEMEITDLKKKCQQLGNIIKTKEKNEAKIATLNAELHAMKANKVKIIRQMREESEKFRKWKADNERAMLRLRNEDKKRANAMAKMESLHAKQRNVLKRKMEEAVAVNKRLKEALDRQKQSQLKRNAKGVVKTGAIQQYIEQELEVHLSIVEAEKSLEELMEYRAWITEQIENLRNCTDDEANRKKMAELENDLVLRKAQISDLQQKIVTVDQENKARTQWDNIQSMLEAKVALKCLFELLVDTKRDLQSQSEKGYQSRYEEVKEAYDRLAVEFENSKTEFEWELAKVKQQSEEKLRVLLALQRGVTVRGEKNEACKQLQAVIQYQQDRLEQLEIENVRNKKLADELEEYQSNSRRGRKQNKTSTEQKRIEHTPIPVTDEEDDDEDSEKDPDWRATPLFKRIQAQRTRLKMNLTANDGDTTRATKRSNEGVPHCTCRGSCSTKICGCVKTGVGCGVACRCQHALCKNRNNAPQHDDKENQPSSSESAQDTTFPSFFDKRNNDTGTICKKLSGAWHIFQKTF</sequence>
<dbReference type="Pfam" id="PF25764">
    <property type="entry name" value="KIF21A_4th"/>
    <property type="match status" value="1"/>
</dbReference>
<dbReference type="SMART" id="SM00129">
    <property type="entry name" value="KISc"/>
    <property type="match status" value="1"/>
</dbReference>
<keyword evidence="12" id="KW-0238">DNA-binding</keyword>
<reference evidence="21" key="1">
    <citation type="submission" date="2025-08" db="UniProtKB">
        <authorList>
            <consortium name="RefSeq"/>
        </authorList>
    </citation>
    <scope>IDENTIFICATION</scope>
</reference>
<evidence type="ECO:0000313" key="21">
    <source>
        <dbReference type="RefSeq" id="XP_013171056.1"/>
    </source>
</evidence>
<feature type="compositionally biased region" description="Polar residues" evidence="19">
    <location>
        <begin position="1090"/>
        <end position="1103"/>
    </location>
</feature>
<dbReference type="SUPFAM" id="SSF52540">
    <property type="entry name" value="P-loop containing nucleoside triphosphate hydrolases"/>
    <property type="match status" value="1"/>
</dbReference>
<keyword evidence="10" id="KW-0411">Iron-sulfur</keyword>
<name>A0AAJ6ZER4_PAPXU</name>
<feature type="compositionally biased region" description="Acidic residues" evidence="19">
    <location>
        <begin position="988"/>
        <end position="999"/>
    </location>
</feature>
<dbReference type="AlphaFoldDB" id="A0AAJ6ZER4"/>
<evidence type="ECO:0000256" key="16">
    <source>
        <dbReference type="ARBA" id="ARBA00034078"/>
    </source>
</evidence>
<protein>
    <submittedName>
        <fullName evidence="21">Chromosome-associated kinesin KIF4-like isoform X4</fullName>
    </submittedName>
</protein>
<dbReference type="GO" id="GO:0007018">
    <property type="term" value="P:microtubule-based movement"/>
    <property type="evidence" value="ECO:0007669"/>
    <property type="project" value="InterPro"/>
</dbReference>
<dbReference type="GO" id="GO:0046872">
    <property type="term" value="F:metal ion binding"/>
    <property type="evidence" value="ECO:0007669"/>
    <property type="project" value="UniProtKB-KW"/>
</dbReference>
<keyword evidence="4" id="KW-0963">Cytoplasm</keyword>
<evidence type="ECO:0000256" key="8">
    <source>
        <dbReference type="ARBA" id="ARBA00022840"/>
    </source>
</evidence>
<dbReference type="PROSITE" id="PS50067">
    <property type="entry name" value="KINESIN_MOTOR_2"/>
    <property type="match status" value="1"/>
</dbReference>
<keyword evidence="14" id="KW-0206">Cytoskeleton</keyword>
<feature type="coiled-coil region" evidence="18">
    <location>
        <begin position="682"/>
        <end position="731"/>
    </location>
</feature>
<evidence type="ECO:0000256" key="2">
    <source>
        <dbReference type="ARBA" id="ARBA00004123"/>
    </source>
</evidence>
<comment type="similarity">
    <text evidence="17">Belongs to the TRAFAC class myosin-kinesin ATPase superfamily. Kinesin family.</text>
</comment>
<keyword evidence="15" id="KW-0539">Nucleus</keyword>
<dbReference type="GO" id="GO:0005875">
    <property type="term" value="C:microtubule associated complex"/>
    <property type="evidence" value="ECO:0007669"/>
    <property type="project" value="TreeGrafter"/>
</dbReference>
<feature type="coiled-coil region" evidence="18">
    <location>
        <begin position="382"/>
        <end position="498"/>
    </location>
</feature>
<dbReference type="InterPro" id="IPR033467">
    <property type="entry name" value="Tesmin/TSO1-like_CXC"/>
</dbReference>
<keyword evidence="6" id="KW-0479">Metal-binding</keyword>
<evidence type="ECO:0000256" key="18">
    <source>
        <dbReference type="SAM" id="Coils"/>
    </source>
</evidence>
<evidence type="ECO:0000256" key="4">
    <source>
        <dbReference type="ARBA" id="ARBA00022490"/>
    </source>
</evidence>
<dbReference type="GO" id="GO:0003777">
    <property type="term" value="F:microtubule motor activity"/>
    <property type="evidence" value="ECO:0007669"/>
    <property type="project" value="InterPro"/>
</dbReference>
<keyword evidence="8 17" id="KW-0067">ATP-binding</keyword>
<feature type="coiled-coil region" evidence="18">
    <location>
        <begin position="564"/>
        <end position="653"/>
    </location>
</feature>
<evidence type="ECO:0000256" key="19">
    <source>
        <dbReference type="SAM" id="MobiDB-lite"/>
    </source>
</evidence>
<dbReference type="PRINTS" id="PR00380">
    <property type="entry name" value="KINESINHEAVY"/>
</dbReference>
<keyword evidence="11 18" id="KW-0175">Coiled coil</keyword>
<accession>A0AAJ6ZER4</accession>
<feature type="binding site" evidence="17">
    <location>
        <begin position="91"/>
        <end position="98"/>
    </location>
    <ligand>
        <name>ATP</name>
        <dbReference type="ChEBI" id="CHEBI:30616"/>
    </ligand>
</feature>
<dbReference type="Proteomes" id="UP000694872">
    <property type="component" value="Unplaced"/>
</dbReference>
<dbReference type="Pfam" id="PF00225">
    <property type="entry name" value="Kinesin"/>
    <property type="match status" value="1"/>
</dbReference>